<dbReference type="PANTHER" id="PTHR44809">
    <property type="match status" value="1"/>
</dbReference>
<name>A0A543NLW8_9ACTN</name>
<dbReference type="SMART" id="SM00671">
    <property type="entry name" value="SEL1"/>
    <property type="match status" value="9"/>
</dbReference>
<proteinExistence type="predicted"/>
<sequence length="752" mass="82544">MAQPSAGDGGTHNATGDVHGVVVQARDVYGDVTVRSRAPAWSPPPRDSWPRITETDPHLLGVHRARPGTEESETLPPYVPRDMDADLHRRTHHARDNGGFVLITGDSTAGKTRTALEALRAELPTWPVLVPPRGAELGTLPSEGGYVLWLDDAEAHLGSQGLEPTLVDRLTRTGVVVMATMRQQFYDTLKNTPTSAHEGHHDRLERDIGMRVLTMTEPVVLERVWSPAELDRAEGFEDARLAEAHIHHGIYGIAEYLAAGPQLRTEWTSAYRPTAQGGHPRGHALVAAAVDLARAGLTTPLPGHVLEGLHTRYLTRAAPLRPEPLADAWQWATRQRHGVTSLLLPGDLEETTWRPFDYLTEHPHTEGLPQQVWDVALEHAPSDGELFHVGIAAHEFGRADVSESVWRPLVEVGYTDAMFNLGVLLANQGCPEEAEHHYTTAARTGHADAMNNLGNLLKGQGRPEEAEDWYTAAAAADDTNAMVNLGTLLHSQGRRGEAERWWATAARAGRADAMFNLGGLLADQGRLDEAEGHYTTAAVRAGHADAMYNLGVLLEGQQRLDEAEHHYTTAAHAGHTGAMNNLGTLLKERGRLEEAQHYYTTAARAGENAAMYNLGVLFDSRGHVEEMEYWYAAAARAGHTSAAFNLGVLLEDQQRLDEADHYTTAAHAGHTGAMYNLGLLLKNRQRPSEAEHWWKLAATTAGHLGAVNNLGVLLHGQERVAEARKWWRLAAEHGHERAKRWLAETRREQDEG</sequence>
<dbReference type="InterPro" id="IPR052943">
    <property type="entry name" value="TMTC_O-mannosyl-trnsfr"/>
</dbReference>
<reference evidence="1 2" key="1">
    <citation type="submission" date="2019-06" db="EMBL/GenBank/DDBJ databases">
        <title>Sequencing the genomes of 1000 actinobacteria strains.</title>
        <authorList>
            <person name="Klenk H.-P."/>
        </authorList>
    </citation>
    <scope>NUCLEOTIDE SEQUENCE [LARGE SCALE GENOMIC DNA]</scope>
    <source>
        <strain evidence="1 2">DSM 45015</strain>
    </source>
</reference>
<dbReference type="Gene3D" id="1.25.40.10">
    <property type="entry name" value="Tetratricopeptide repeat domain"/>
    <property type="match status" value="2"/>
</dbReference>
<dbReference type="RefSeq" id="WP_141924286.1">
    <property type="nucleotide sequence ID" value="NZ_VFQC01000001.1"/>
</dbReference>
<dbReference type="EMBL" id="VFQC01000001">
    <property type="protein sequence ID" value="TQN32835.1"/>
    <property type="molecule type" value="Genomic_DNA"/>
</dbReference>
<protein>
    <recommendedName>
        <fullName evidence="3">TPR repeat protein</fullName>
    </recommendedName>
</protein>
<dbReference type="AlphaFoldDB" id="A0A543NLW8"/>
<keyword evidence="2" id="KW-1185">Reference proteome</keyword>
<gene>
    <name evidence="1" type="ORF">FHX37_2820</name>
</gene>
<organism evidence="1 2">
    <name type="scientific">Haloactinospora alba</name>
    <dbReference type="NCBI Taxonomy" id="405555"/>
    <lineage>
        <taxon>Bacteria</taxon>
        <taxon>Bacillati</taxon>
        <taxon>Actinomycetota</taxon>
        <taxon>Actinomycetes</taxon>
        <taxon>Streptosporangiales</taxon>
        <taxon>Nocardiopsidaceae</taxon>
        <taxon>Haloactinospora</taxon>
    </lineage>
</organism>
<dbReference type="Proteomes" id="UP000317422">
    <property type="component" value="Unassembled WGS sequence"/>
</dbReference>
<dbReference type="PANTHER" id="PTHR44809:SF1">
    <property type="entry name" value="PROTEIN O-MANNOSYL-TRANSFERASE TMTC1"/>
    <property type="match status" value="1"/>
</dbReference>
<dbReference type="OrthoDB" id="4532668at2"/>
<comment type="caution">
    <text evidence="1">The sequence shown here is derived from an EMBL/GenBank/DDBJ whole genome shotgun (WGS) entry which is preliminary data.</text>
</comment>
<evidence type="ECO:0000313" key="1">
    <source>
        <dbReference type="EMBL" id="TQN32835.1"/>
    </source>
</evidence>
<dbReference type="InterPro" id="IPR011990">
    <property type="entry name" value="TPR-like_helical_dom_sf"/>
</dbReference>
<dbReference type="SUPFAM" id="SSF81901">
    <property type="entry name" value="HCP-like"/>
    <property type="match status" value="3"/>
</dbReference>
<evidence type="ECO:0008006" key="3">
    <source>
        <dbReference type="Google" id="ProtNLM"/>
    </source>
</evidence>
<dbReference type="SMART" id="SM00028">
    <property type="entry name" value="TPR"/>
    <property type="match status" value="5"/>
</dbReference>
<dbReference type="InterPro" id="IPR006597">
    <property type="entry name" value="Sel1-like"/>
</dbReference>
<evidence type="ECO:0000313" key="2">
    <source>
        <dbReference type="Proteomes" id="UP000317422"/>
    </source>
</evidence>
<dbReference type="Pfam" id="PF08238">
    <property type="entry name" value="Sel1"/>
    <property type="match status" value="3"/>
</dbReference>
<accession>A0A543NLW8</accession>
<dbReference type="InterPro" id="IPR019734">
    <property type="entry name" value="TPR_rpt"/>
</dbReference>
<dbReference type="Pfam" id="PF13432">
    <property type="entry name" value="TPR_16"/>
    <property type="match status" value="3"/>
</dbReference>